<dbReference type="GO" id="GO:0008726">
    <property type="term" value="F:alkanesulfonate monooxygenase activity"/>
    <property type="evidence" value="ECO:0007669"/>
    <property type="project" value="UniProtKB-EC"/>
</dbReference>
<dbReference type="SUPFAM" id="SSF51679">
    <property type="entry name" value="Bacterial luciferase-like"/>
    <property type="match status" value="1"/>
</dbReference>
<accession>A0A840RET9</accession>
<organism evidence="7 8">
    <name type="scientific">Silvimonas terrae</name>
    <dbReference type="NCBI Taxonomy" id="300266"/>
    <lineage>
        <taxon>Bacteria</taxon>
        <taxon>Pseudomonadati</taxon>
        <taxon>Pseudomonadota</taxon>
        <taxon>Betaproteobacteria</taxon>
        <taxon>Neisseriales</taxon>
        <taxon>Chitinibacteraceae</taxon>
        <taxon>Silvimonas</taxon>
    </lineage>
</organism>
<dbReference type="Gene3D" id="3.20.20.30">
    <property type="entry name" value="Luciferase-like domain"/>
    <property type="match status" value="1"/>
</dbReference>
<name>A0A840RET9_9NEIS</name>
<evidence type="ECO:0000256" key="5">
    <source>
        <dbReference type="SAM" id="MobiDB-lite"/>
    </source>
</evidence>
<dbReference type="PANTHER" id="PTHR42847">
    <property type="entry name" value="ALKANESULFONATE MONOOXYGENASE"/>
    <property type="match status" value="1"/>
</dbReference>
<dbReference type="InterPro" id="IPR011251">
    <property type="entry name" value="Luciferase-like_dom"/>
</dbReference>
<dbReference type="EMBL" id="JACHHN010000002">
    <property type="protein sequence ID" value="MBB5190771.1"/>
    <property type="molecule type" value="Genomic_DNA"/>
</dbReference>
<keyword evidence="3 7" id="KW-0560">Oxidoreductase</keyword>
<feature type="domain" description="Luciferase-like" evidence="6">
    <location>
        <begin position="37"/>
        <end position="346"/>
    </location>
</feature>
<dbReference type="InterPro" id="IPR036661">
    <property type="entry name" value="Luciferase-like_sf"/>
</dbReference>
<dbReference type="Pfam" id="PF00296">
    <property type="entry name" value="Bac_luciferase"/>
    <property type="match status" value="1"/>
</dbReference>
<keyword evidence="2" id="KW-0288">FMN</keyword>
<evidence type="ECO:0000313" key="8">
    <source>
        <dbReference type="Proteomes" id="UP000543030"/>
    </source>
</evidence>
<dbReference type="Proteomes" id="UP000543030">
    <property type="component" value="Unassembled WGS sequence"/>
</dbReference>
<evidence type="ECO:0000256" key="1">
    <source>
        <dbReference type="ARBA" id="ARBA00022630"/>
    </source>
</evidence>
<keyword evidence="1" id="KW-0285">Flavoprotein</keyword>
<evidence type="ECO:0000256" key="3">
    <source>
        <dbReference type="ARBA" id="ARBA00023002"/>
    </source>
</evidence>
<proteinExistence type="predicted"/>
<sequence length="387" mass="42520">MSLEFFWRLPLGSDGANLASDKNNRGAAQHAPGHIAPGRLPDGSPDGFNYIDYIAQVAKAAELAGFEGALLPTGPEPWVAAAALARETRRLKFLIAFQATWILPAYAAQMAAALQHLSGNRVEWNIITGGNPAQQRANGDFAEHDLRYKRTGEFLDIIRGLWANPQFSYQGEVYQLENGSLPPALRHERIPGIYFSGFSDAALGVAARHADVYLNWAEPVDKLAPHIERVRELADKQGRSVRFGVRVDVLARSTEEEAWAEARRQYGLIDDNTRARLQWIGKGSDSVGAARQQAYYQDAERFEDLIVGPNLWSGFGKARPGPSIGIVGNYQNVAERLNEYREAGISTFILAGNPHLEEALRVGQEILPLVHAAARQPAPTREPALIA</sequence>
<keyword evidence="8" id="KW-1185">Reference proteome</keyword>
<dbReference type="PANTHER" id="PTHR42847:SF4">
    <property type="entry name" value="ALKANESULFONATE MONOOXYGENASE-RELATED"/>
    <property type="match status" value="1"/>
</dbReference>
<evidence type="ECO:0000313" key="7">
    <source>
        <dbReference type="EMBL" id="MBB5190771.1"/>
    </source>
</evidence>
<dbReference type="GO" id="GO:0046306">
    <property type="term" value="P:alkanesulfonate catabolic process"/>
    <property type="evidence" value="ECO:0007669"/>
    <property type="project" value="TreeGrafter"/>
</dbReference>
<dbReference type="RefSeq" id="WP_184099061.1">
    <property type="nucleotide sequence ID" value="NZ_JACHHN010000002.1"/>
</dbReference>
<dbReference type="InterPro" id="IPR050172">
    <property type="entry name" value="SsuD_RutA_monooxygenase"/>
</dbReference>
<dbReference type="EC" id="1.14.14.5" evidence="7"/>
<evidence type="ECO:0000259" key="6">
    <source>
        <dbReference type="Pfam" id="PF00296"/>
    </source>
</evidence>
<gene>
    <name evidence="7" type="ORF">HNQ50_001493</name>
</gene>
<feature type="region of interest" description="Disordered" evidence="5">
    <location>
        <begin position="20"/>
        <end position="40"/>
    </location>
</feature>
<protein>
    <submittedName>
        <fullName evidence="7">Alkanesulfonate monooxygenase</fullName>
        <ecNumber evidence="7">1.14.14.5</ecNumber>
    </submittedName>
</protein>
<dbReference type="AlphaFoldDB" id="A0A840RET9"/>
<evidence type="ECO:0000256" key="2">
    <source>
        <dbReference type="ARBA" id="ARBA00022643"/>
    </source>
</evidence>
<evidence type="ECO:0000256" key="4">
    <source>
        <dbReference type="ARBA" id="ARBA00023033"/>
    </source>
</evidence>
<reference evidence="7 8" key="1">
    <citation type="submission" date="2020-08" db="EMBL/GenBank/DDBJ databases">
        <title>Genomic Encyclopedia of Type Strains, Phase IV (KMG-IV): sequencing the most valuable type-strain genomes for metagenomic binning, comparative biology and taxonomic classification.</title>
        <authorList>
            <person name="Goeker M."/>
        </authorList>
    </citation>
    <scope>NUCLEOTIDE SEQUENCE [LARGE SCALE GENOMIC DNA]</scope>
    <source>
        <strain evidence="7 8">DSM 18233</strain>
    </source>
</reference>
<dbReference type="CDD" id="cd01094">
    <property type="entry name" value="Alkanesulfonate_monoxygenase"/>
    <property type="match status" value="1"/>
</dbReference>
<comment type="caution">
    <text evidence="7">The sequence shown here is derived from an EMBL/GenBank/DDBJ whole genome shotgun (WGS) entry which is preliminary data.</text>
</comment>
<keyword evidence="4 7" id="KW-0503">Monooxygenase</keyword>